<proteinExistence type="predicted"/>
<accession>A0AAV2FAC8</accession>
<feature type="region of interest" description="Disordered" evidence="1">
    <location>
        <begin position="117"/>
        <end position="143"/>
    </location>
</feature>
<organism evidence="2 3">
    <name type="scientific">Linum trigynum</name>
    <dbReference type="NCBI Taxonomy" id="586398"/>
    <lineage>
        <taxon>Eukaryota</taxon>
        <taxon>Viridiplantae</taxon>
        <taxon>Streptophyta</taxon>
        <taxon>Embryophyta</taxon>
        <taxon>Tracheophyta</taxon>
        <taxon>Spermatophyta</taxon>
        <taxon>Magnoliopsida</taxon>
        <taxon>eudicotyledons</taxon>
        <taxon>Gunneridae</taxon>
        <taxon>Pentapetalae</taxon>
        <taxon>rosids</taxon>
        <taxon>fabids</taxon>
        <taxon>Malpighiales</taxon>
        <taxon>Linaceae</taxon>
        <taxon>Linum</taxon>
    </lineage>
</organism>
<evidence type="ECO:0000313" key="3">
    <source>
        <dbReference type="Proteomes" id="UP001497516"/>
    </source>
</evidence>
<dbReference type="EMBL" id="OZ034819">
    <property type="protein sequence ID" value="CAL1395204.1"/>
    <property type="molecule type" value="Genomic_DNA"/>
</dbReference>
<sequence>MGDATSRDEEIMCRVIKMEYEFQAFKDKIGTAVNSIIEAEKATTSDPLSREQPTELKKNDMKDEADNVKASAVDLLSTEQLIRGKRGNQKDEVEKQIEPISPTSECVKTQGLGVKISGEAKGKSGDDSCSESPSVKVVKKSHCKQAKASKVENSYF</sequence>
<evidence type="ECO:0000313" key="2">
    <source>
        <dbReference type="EMBL" id="CAL1395204.1"/>
    </source>
</evidence>
<feature type="region of interest" description="Disordered" evidence="1">
    <location>
        <begin position="39"/>
        <end position="65"/>
    </location>
</feature>
<evidence type="ECO:0000256" key="1">
    <source>
        <dbReference type="SAM" id="MobiDB-lite"/>
    </source>
</evidence>
<dbReference type="AlphaFoldDB" id="A0AAV2FAC8"/>
<dbReference type="Proteomes" id="UP001497516">
    <property type="component" value="Chromosome 6"/>
</dbReference>
<protein>
    <submittedName>
        <fullName evidence="2">Uncharacterized protein</fullName>
    </submittedName>
</protein>
<name>A0AAV2FAC8_9ROSI</name>
<reference evidence="2 3" key="1">
    <citation type="submission" date="2024-04" db="EMBL/GenBank/DDBJ databases">
        <authorList>
            <person name="Fracassetti M."/>
        </authorList>
    </citation>
    <scope>NUCLEOTIDE SEQUENCE [LARGE SCALE GENOMIC DNA]</scope>
</reference>
<gene>
    <name evidence="2" type="ORF">LTRI10_LOCUS35651</name>
</gene>
<keyword evidence="3" id="KW-1185">Reference proteome</keyword>